<dbReference type="OrthoDB" id="9803828at2"/>
<sequence>MPDVGRYLDEYSARTAAARRRRHRTLRYGSAEPELLDFFPVPGATRAPLVVFVHGGFWQESGRHQAAFAAAGFLDRGVAFAALGYGLAPSYRLGEMAAMVRRAIRLLTHVAPALGVDPARIHLAGSSAGAHLAAMALLPGGAPLAGVTLLSGLYELEPLIGSPVDDALALSVVEARENSPLGKLPPVLPPVILARGEHEPAEFVRQHDAMAATLTAAGADVTDHVAAGRNHFDLPYDLTDPATPLGAAVAGQLESAGCKRTPLT</sequence>
<dbReference type="InterPro" id="IPR049492">
    <property type="entry name" value="BD-FAE-like_dom"/>
</dbReference>
<proteinExistence type="predicted"/>
<dbReference type="InterPro" id="IPR029058">
    <property type="entry name" value="AB_hydrolase_fold"/>
</dbReference>
<dbReference type="Gene3D" id="3.40.50.1820">
    <property type="entry name" value="alpha/beta hydrolase"/>
    <property type="match status" value="1"/>
</dbReference>
<dbReference type="PATRIC" id="fig|1292037.4.peg.2456"/>
<accession>R1G9W4</accession>
<dbReference type="Pfam" id="PF20434">
    <property type="entry name" value="BD-FAE"/>
    <property type="match status" value="1"/>
</dbReference>
<evidence type="ECO:0000313" key="4">
    <source>
        <dbReference type="Proteomes" id="UP000014139"/>
    </source>
</evidence>
<keyword evidence="1" id="KW-0378">Hydrolase</keyword>
<evidence type="ECO:0000313" key="3">
    <source>
        <dbReference type="EMBL" id="EOD68158.1"/>
    </source>
</evidence>
<dbReference type="PANTHER" id="PTHR48081:SF33">
    <property type="entry name" value="KYNURENINE FORMAMIDASE"/>
    <property type="match status" value="1"/>
</dbReference>
<name>R1G9W4_9PSEU</name>
<evidence type="ECO:0000259" key="2">
    <source>
        <dbReference type="Pfam" id="PF20434"/>
    </source>
</evidence>
<dbReference type="Proteomes" id="UP000014139">
    <property type="component" value="Unassembled WGS sequence"/>
</dbReference>
<organism evidence="3 4">
    <name type="scientific">Amycolatopsis vancoresmycina DSM 44592</name>
    <dbReference type="NCBI Taxonomy" id="1292037"/>
    <lineage>
        <taxon>Bacteria</taxon>
        <taxon>Bacillati</taxon>
        <taxon>Actinomycetota</taxon>
        <taxon>Actinomycetes</taxon>
        <taxon>Pseudonocardiales</taxon>
        <taxon>Pseudonocardiaceae</taxon>
        <taxon>Amycolatopsis</taxon>
    </lineage>
</organism>
<feature type="domain" description="BD-FAE-like" evidence="2">
    <location>
        <begin position="43"/>
        <end position="136"/>
    </location>
</feature>
<dbReference type="PANTHER" id="PTHR48081">
    <property type="entry name" value="AB HYDROLASE SUPERFAMILY PROTEIN C4A8.06C"/>
    <property type="match status" value="1"/>
</dbReference>
<dbReference type="eggNOG" id="COG0657">
    <property type="taxonomic scope" value="Bacteria"/>
</dbReference>
<gene>
    <name evidence="3" type="ORF">H480_12879</name>
</gene>
<dbReference type="GO" id="GO:0016787">
    <property type="term" value="F:hydrolase activity"/>
    <property type="evidence" value="ECO:0007669"/>
    <property type="project" value="UniProtKB-KW"/>
</dbReference>
<dbReference type="RefSeq" id="WP_003077101.1">
    <property type="nucleotide sequence ID" value="NZ_AOUO01000169.1"/>
</dbReference>
<comment type="caution">
    <text evidence="3">The sequence shown here is derived from an EMBL/GenBank/DDBJ whole genome shotgun (WGS) entry which is preliminary data.</text>
</comment>
<dbReference type="InterPro" id="IPR050300">
    <property type="entry name" value="GDXG_lipolytic_enzyme"/>
</dbReference>
<dbReference type="AlphaFoldDB" id="R1G9W4"/>
<keyword evidence="4" id="KW-1185">Reference proteome</keyword>
<dbReference type="SUPFAM" id="SSF53474">
    <property type="entry name" value="alpha/beta-Hydrolases"/>
    <property type="match status" value="1"/>
</dbReference>
<evidence type="ECO:0000256" key="1">
    <source>
        <dbReference type="ARBA" id="ARBA00022801"/>
    </source>
</evidence>
<protein>
    <recommendedName>
        <fullName evidence="2">BD-FAE-like domain-containing protein</fullName>
    </recommendedName>
</protein>
<dbReference type="EMBL" id="AOUO01000169">
    <property type="protein sequence ID" value="EOD68158.1"/>
    <property type="molecule type" value="Genomic_DNA"/>
</dbReference>
<reference evidence="3 4" key="1">
    <citation type="submission" date="2013-02" db="EMBL/GenBank/DDBJ databases">
        <title>Draft genome sequence of Amycolatopsis vancoresmycina strain DSM 44592T.</title>
        <authorList>
            <person name="Kumar S."/>
            <person name="Kaur N."/>
            <person name="Kaur C."/>
            <person name="Raghava G.P.S."/>
            <person name="Mayilraj S."/>
        </authorList>
    </citation>
    <scope>NUCLEOTIDE SEQUENCE [LARGE SCALE GENOMIC DNA]</scope>
    <source>
        <strain evidence="3 4">DSM 44592</strain>
    </source>
</reference>